<proteinExistence type="predicted"/>
<dbReference type="Proteomes" id="UP000691718">
    <property type="component" value="Unassembled WGS sequence"/>
</dbReference>
<feature type="chain" id="PRO_5035828566" evidence="1">
    <location>
        <begin position="23"/>
        <end position="78"/>
    </location>
</feature>
<reference evidence="2" key="1">
    <citation type="submission" date="2021-04" db="EMBL/GenBank/DDBJ databases">
        <authorList>
            <person name="Tunstrom K."/>
        </authorList>
    </citation>
    <scope>NUCLEOTIDE SEQUENCE</scope>
</reference>
<accession>A0A8S3Y699</accession>
<evidence type="ECO:0000313" key="2">
    <source>
        <dbReference type="EMBL" id="CAG5048982.1"/>
    </source>
</evidence>
<keyword evidence="1" id="KW-0732">Signal</keyword>
<dbReference type="AlphaFoldDB" id="A0A8S3Y699"/>
<name>A0A8S3Y699_PARAO</name>
<comment type="caution">
    <text evidence="2">The sequence shown here is derived from an EMBL/GenBank/DDBJ whole genome shotgun (WGS) entry which is preliminary data.</text>
</comment>
<keyword evidence="3" id="KW-1185">Reference proteome</keyword>
<feature type="signal peptide" evidence="1">
    <location>
        <begin position="1"/>
        <end position="22"/>
    </location>
</feature>
<organism evidence="2 3">
    <name type="scientific">Parnassius apollo</name>
    <name type="common">Apollo butterfly</name>
    <name type="synonym">Papilio apollo</name>
    <dbReference type="NCBI Taxonomy" id="110799"/>
    <lineage>
        <taxon>Eukaryota</taxon>
        <taxon>Metazoa</taxon>
        <taxon>Ecdysozoa</taxon>
        <taxon>Arthropoda</taxon>
        <taxon>Hexapoda</taxon>
        <taxon>Insecta</taxon>
        <taxon>Pterygota</taxon>
        <taxon>Neoptera</taxon>
        <taxon>Endopterygota</taxon>
        <taxon>Lepidoptera</taxon>
        <taxon>Glossata</taxon>
        <taxon>Ditrysia</taxon>
        <taxon>Papilionoidea</taxon>
        <taxon>Papilionidae</taxon>
        <taxon>Parnassiinae</taxon>
        <taxon>Parnassini</taxon>
        <taxon>Parnassius</taxon>
        <taxon>Parnassius</taxon>
    </lineage>
</organism>
<gene>
    <name evidence="2" type="ORF">PAPOLLO_LOCUS24351</name>
</gene>
<dbReference type="EMBL" id="CAJQZP010001468">
    <property type="protein sequence ID" value="CAG5048982.1"/>
    <property type="molecule type" value="Genomic_DNA"/>
</dbReference>
<sequence>MACKAKVLIIVMIFVFIDVLQAADTHRERRQASEAVQVPTDNDTGLDILLEDLPSARFGLVKKLGGKFIDVLKKLQEK</sequence>
<evidence type="ECO:0000313" key="3">
    <source>
        <dbReference type="Proteomes" id="UP000691718"/>
    </source>
</evidence>
<protein>
    <submittedName>
        <fullName evidence="2">(apollo) hypothetical protein</fullName>
    </submittedName>
</protein>
<evidence type="ECO:0000256" key="1">
    <source>
        <dbReference type="SAM" id="SignalP"/>
    </source>
</evidence>